<reference evidence="2 3" key="1">
    <citation type="submission" date="2019-05" db="EMBL/GenBank/DDBJ databases">
        <title>Erythrobacter marisflavi sp. nov., isolated from isolated from water of an estuary environment.</title>
        <authorList>
            <person name="Yoon J.-H."/>
        </authorList>
    </citation>
    <scope>NUCLEOTIDE SEQUENCE [LARGE SCALE GENOMIC DNA]</scope>
    <source>
        <strain evidence="2 3">KEM-5</strain>
    </source>
</reference>
<dbReference type="Gene3D" id="3.40.720.10">
    <property type="entry name" value="Alkaline Phosphatase, subunit A"/>
    <property type="match status" value="1"/>
</dbReference>
<dbReference type="Gene3D" id="3.30.1360.180">
    <property type="match status" value="1"/>
</dbReference>
<dbReference type="CDD" id="cd16018">
    <property type="entry name" value="Enpp"/>
    <property type="match status" value="1"/>
</dbReference>
<comment type="caution">
    <text evidence="2">The sequence shown here is derived from an EMBL/GenBank/DDBJ whole genome shotgun (WGS) entry which is preliminary data.</text>
</comment>
<dbReference type="Pfam" id="PF01663">
    <property type="entry name" value="Phosphodiest"/>
    <property type="match status" value="1"/>
</dbReference>
<dbReference type="GO" id="GO:0016787">
    <property type="term" value="F:hydrolase activity"/>
    <property type="evidence" value="ECO:0007669"/>
    <property type="project" value="UniProtKB-ARBA"/>
</dbReference>
<feature type="signal peptide" evidence="1">
    <location>
        <begin position="1"/>
        <end position="25"/>
    </location>
</feature>
<dbReference type="InterPro" id="IPR017850">
    <property type="entry name" value="Alkaline_phosphatase_core_sf"/>
</dbReference>
<evidence type="ECO:0000256" key="1">
    <source>
        <dbReference type="SAM" id="SignalP"/>
    </source>
</evidence>
<evidence type="ECO:0000313" key="2">
    <source>
        <dbReference type="EMBL" id="TMM49853.1"/>
    </source>
</evidence>
<evidence type="ECO:0000313" key="3">
    <source>
        <dbReference type="Proteomes" id="UP000309668"/>
    </source>
</evidence>
<accession>A0A5S3P954</accession>
<feature type="chain" id="PRO_5024452522" evidence="1">
    <location>
        <begin position="26"/>
        <end position="425"/>
    </location>
</feature>
<proteinExistence type="predicted"/>
<organism evidence="2 3">
    <name type="scientific">Qipengyuania marisflavi</name>
    <dbReference type="NCBI Taxonomy" id="2486356"/>
    <lineage>
        <taxon>Bacteria</taxon>
        <taxon>Pseudomonadati</taxon>
        <taxon>Pseudomonadota</taxon>
        <taxon>Alphaproteobacteria</taxon>
        <taxon>Sphingomonadales</taxon>
        <taxon>Erythrobacteraceae</taxon>
        <taxon>Qipengyuania</taxon>
    </lineage>
</organism>
<dbReference type="Proteomes" id="UP000309668">
    <property type="component" value="Unassembled WGS sequence"/>
</dbReference>
<dbReference type="RefSeq" id="WP_138615414.1">
    <property type="nucleotide sequence ID" value="NZ_VCAO01000001.1"/>
</dbReference>
<keyword evidence="3" id="KW-1185">Reference proteome</keyword>
<dbReference type="InterPro" id="IPR002591">
    <property type="entry name" value="Phosphodiest/P_Trfase"/>
</dbReference>
<name>A0A5S3P954_9SPHN</name>
<sequence>MRGMVKLLAPVALALLSACAPQVVSTPTTPVAVQEQRAPVTILVSIDGFRPDYLARGITPALSGLAADGVSARLIPSFPTKTFPNHWTIVTGQYPDHHGIVANSFVDPARTDEKFTMANTDPFYWNAAEPIWVTAEKAGIRSAAMFWPGSAVGWGGTLVPYGYGAVDGGTYPQDWQAFSQQVTNTQRVNSVIDWLRRPADIRPQFVTLYFDTVDSAGHASAQDSSELNTVIASIDRDIATLRDGLAALGQPANLIILSDHGMAETSSERTVQLGDIVDPDDYVLVEAGPYASFNPVPGREQALEAGLLRPHDHMQCWRKQDIPARLHYGSNPRIPAYLCVAETGWQISDRPSSREFVGGNHGYDNLAPEMAALFIANGPAFKSGAQIAPFENIAVNPLLRQIMGLPQDSRIDGKLAPVTGALVQP</sequence>
<keyword evidence="1" id="KW-0732">Signal</keyword>
<protein>
    <submittedName>
        <fullName evidence="2">Alkaline phosphatase family protein</fullName>
    </submittedName>
</protein>
<dbReference type="AlphaFoldDB" id="A0A5S3P954"/>
<dbReference type="PANTHER" id="PTHR10151:SF120">
    <property type="entry name" value="BIS(5'-ADENOSYL)-TRIPHOSPHATASE"/>
    <property type="match status" value="1"/>
</dbReference>
<dbReference type="OrthoDB" id="9771966at2"/>
<dbReference type="PANTHER" id="PTHR10151">
    <property type="entry name" value="ECTONUCLEOTIDE PYROPHOSPHATASE/PHOSPHODIESTERASE"/>
    <property type="match status" value="1"/>
</dbReference>
<gene>
    <name evidence="2" type="ORF">FEV51_01240</name>
</gene>
<dbReference type="PROSITE" id="PS51257">
    <property type="entry name" value="PROKAR_LIPOPROTEIN"/>
    <property type="match status" value="1"/>
</dbReference>
<dbReference type="EMBL" id="VCAO01000001">
    <property type="protein sequence ID" value="TMM49853.1"/>
    <property type="molecule type" value="Genomic_DNA"/>
</dbReference>
<dbReference type="SUPFAM" id="SSF53649">
    <property type="entry name" value="Alkaline phosphatase-like"/>
    <property type="match status" value="1"/>
</dbReference>